<dbReference type="InterPro" id="IPR010359">
    <property type="entry name" value="IrrE_HExxH"/>
</dbReference>
<dbReference type="RefSeq" id="WP_080726988.1">
    <property type="nucleotide sequence ID" value="NZ_CAIGKD010000011.1"/>
</dbReference>
<feature type="domain" description="IrrE N-terminal-like" evidence="1">
    <location>
        <begin position="60"/>
        <end position="163"/>
    </location>
</feature>
<gene>
    <name evidence="2" type="ORF">EBF16_20900</name>
</gene>
<organism evidence="2 3">
    <name type="scientific">Sphingobium yanoikuyae</name>
    <name type="common">Sphingomonas yanoikuyae</name>
    <dbReference type="NCBI Taxonomy" id="13690"/>
    <lineage>
        <taxon>Bacteria</taxon>
        <taxon>Pseudomonadati</taxon>
        <taxon>Pseudomonadota</taxon>
        <taxon>Alphaproteobacteria</taxon>
        <taxon>Sphingomonadales</taxon>
        <taxon>Sphingomonadaceae</taxon>
        <taxon>Sphingobium</taxon>
    </lineage>
</organism>
<protein>
    <submittedName>
        <fullName evidence="2">ImmA/IrrE family metallo-endopeptidase</fullName>
    </submittedName>
</protein>
<dbReference type="PANTHER" id="PTHR43236">
    <property type="entry name" value="ANTITOXIN HIGA1"/>
    <property type="match status" value="1"/>
</dbReference>
<dbReference type="PANTHER" id="PTHR43236:SF2">
    <property type="entry name" value="BLL0069 PROTEIN"/>
    <property type="match status" value="1"/>
</dbReference>
<reference evidence="2 3" key="1">
    <citation type="submission" date="2018-10" db="EMBL/GenBank/DDBJ databases">
        <title>Characterization and genome analysis of a novel bacterium Sphingobium yanoikuyae SJTF8 capable of degrading PAHs.</title>
        <authorList>
            <person name="Yin C."/>
            <person name="Xiong W."/>
            <person name="Liang R."/>
        </authorList>
    </citation>
    <scope>NUCLEOTIDE SEQUENCE [LARGE SCALE GENOMIC DNA]</scope>
    <source>
        <strain evidence="2 3">SJTF8</strain>
    </source>
</reference>
<dbReference type="InterPro" id="IPR052345">
    <property type="entry name" value="Rad_response_metalloprotease"/>
</dbReference>
<accession>A0A3G2V2F4</accession>
<sequence length="168" mass="19137">MSALMLNRPNYRRAELEAQRILDEMGVVSPPVNPVEIAKNLGVGVVFVTFTGKSRGISGFFDCEENSIFVNEEEFPLRQTFTVAHELGHSVLHGDWARSSDYQVLWRNPAEQYQDFREKEANAFAASLLMPRDMMDKYWDSLSAQQLSRLFAVSVPAMRNRLSNLYGV</sequence>
<dbReference type="Pfam" id="PF06114">
    <property type="entry name" value="Peptidase_M78"/>
    <property type="match status" value="1"/>
</dbReference>
<dbReference type="Proteomes" id="UP000280708">
    <property type="component" value="Chromosome"/>
</dbReference>
<evidence type="ECO:0000259" key="1">
    <source>
        <dbReference type="Pfam" id="PF06114"/>
    </source>
</evidence>
<name>A0A3G2V2F4_SPHYA</name>
<evidence type="ECO:0000313" key="2">
    <source>
        <dbReference type="EMBL" id="AYO80718.1"/>
    </source>
</evidence>
<proteinExistence type="predicted"/>
<evidence type="ECO:0000313" key="3">
    <source>
        <dbReference type="Proteomes" id="UP000280708"/>
    </source>
</evidence>
<dbReference type="AlphaFoldDB" id="A0A3G2V2F4"/>
<dbReference type="Gene3D" id="1.10.10.2910">
    <property type="match status" value="1"/>
</dbReference>
<dbReference type="EMBL" id="CP033230">
    <property type="protein sequence ID" value="AYO80718.1"/>
    <property type="molecule type" value="Genomic_DNA"/>
</dbReference>